<dbReference type="InterPro" id="IPR006164">
    <property type="entry name" value="DNA_bd_Ku70/Ku80"/>
</dbReference>
<evidence type="ECO:0000256" key="1">
    <source>
        <dbReference type="ARBA" id="ARBA00004123"/>
    </source>
</evidence>
<sequence length="741" mass="82416">MASPKEATVIVLDVGVNSDEPIADGVKTTALEASIKCISRMLQSKLFTESKDEFALVLVGAEDTQNRLNEMAEDSYLNIKMESDLKLVNWQILDSLAELKRATSHRGDVFEGLKVAVDIIQFDEESSKKKRFAKRRVILFSNLHGTLNASSSQISAFAKTIHACGINMVQLIGVDLEEAKESALIQPKSSKASKGKSVSPAAAISELFASLEALSDDKVLESVESYSFRDAMSYANYFASRQVRPTPWNGCLELGETLKVPVVIYARVKESKLKQTWKKSVIGDSTKEFKDVISYFVQDGLVRQEVPKEEIGDAYRYGTTLVPYSAEDKAEMKFTGTGKCLKVVGFALASKVKPHLYVGDDVKIVTAPMLDDSAQTAVSALAHALHEEKMVIICKYGYNKSSSPKLVSLSPHLCERANGAFEGFYMHFLPFEDDLRLYTFAPLLDGKAKDTYQPNDEELAAVGDLIDQLTVSKDDDDGYFDQLNPKNVRNPYLQRLFNSLQYRAVHPNDSLPELDPNVLSQMTMPAELAIRSEAARDKVKKVFELKKIEKPKFKKNLIADGTEPSTEGVDGLTDQMETLVTANVLGIDNTVSKVGTVSPVEDFTALTTGADDHTFEKAIQMAINVAKDLIYSFDGQVYADKVLRLISVMRERSVERNSPTTFNQYLKTFKAEVLENKLDIVWSKLVERKITLIQQEEAKTSSVTKAEAREFLTTTKVEKIITQQNGTKKVDDDDMIDEMFG</sequence>
<evidence type="ECO:0000256" key="8">
    <source>
        <dbReference type="ARBA" id="ARBA00023125"/>
    </source>
</evidence>
<evidence type="ECO:0000256" key="10">
    <source>
        <dbReference type="ARBA" id="ARBA00023204"/>
    </source>
</evidence>
<evidence type="ECO:0000256" key="7">
    <source>
        <dbReference type="ARBA" id="ARBA00022840"/>
    </source>
</evidence>
<dbReference type="InterPro" id="IPR005160">
    <property type="entry name" value="Ku_C"/>
</dbReference>
<dbReference type="InterPro" id="IPR024193">
    <property type="entry name" value="Ku80"/>
</dbReference>
<dbReference type="GO" id="GO:0003684">
    <property type="term" value="F:damaged DNA binding"/>
    <property type="evidence" value="ECO:0007669"/>
    <property type="project" value="InterPro"/>
</dbReference>
<keyword evidence="11" id="KW-0539">Nucleus</keyword>
<evidence type="ECO:0000313" key="14">
    <source>
        <dbReference type="Proteomes" id="UP000192578"/>
    </source>
</evidence>
<comment type="caution">
    <text evidence="13">The sequence shown here is derived from an EMBL/GenBank/DDBJ whole genome shotgun (WGS) entry which is preliminary data.</text>
</comment>
<dbReference type="SUPFAM" id="SSF53300">
    <property type="entry name" value="vWA-like"/>
    <property type="match status" value="1"/>
</dbReference>
<dbReference type="GO" id="GO:0006310">
    <property type="term" value="P:DNA recombination"/>
    <property type="evidence" value="ECO:0007669"/>
    <property type="project" value="UniProtKB-KW"/>
</dbReference>
<keyword evidence="9" id="KW-0233">DNA recombination</keyword>
<keyword evidence="14" id="KW-1185">Reference proteome</keyword>
<dbReference type="EMBL" id="MTYJ01000004">
    <property type="protein sequence ID" value="OQV24956.1"/>
    <property type="molecule type" value="Genomic_DNA"/>
</dbReference>
<dbReference type="FunFam" id="1.10.1600.10:FF:000002">
    <property type="entry name" value="X-ray repair cross-complementing protein 5"/>
    <property type="match status" value="1"/>
</dbReference>
<dbReference type="Gene3D" id="3.40.50.410">
    <property type="entry name" value="von Willebrand factor, type A domain"/>
    <property type="match status" value="1"/>
</dbReference>
<evidence type="ECO:0000256" key="3">
    <source>
        <dbReference type="ARBA" id="ARBA00022741"/>
    </source>
</evidence>
<dbReference type="SMART" id="SM00559">
    <property type="entry name" value="Ku78"/>
    <property type="match status" value="1"/>
</dbReference>
<dbReference type="SUPFAM" id="SSF100939">
    <property type="entry name" value="SPOC domain-like"/>
    <property type="match status" value="1"/>
</dbReference>
<dbReference type="CDD" id="cd00873">
    <property type="entry name" value="KU80"/>
    <property type="match status" value="1"/>
</dbReference>
<evidence type="ECO:0000256" key="9">
    <source>
        <dbReference type="ARBA" id="ARBA00023172"/>
    </source>
</evidence>
<dbReference type="Gene3D" id="1.25.40.240">
    <property type="entry name" value="Ku, C-terminal domain"/>
    <property type="match status" value="1"/>
</dbReference>
<dbReference type="GO" id="GO:0043564">
    <property type="term" value="C:Ku70:Ku80 complex"/>
    <property type="evidence" value="ECO:0007669"/>
    <property type="project" value="InterPro"/>
</dbReference>
<evidence type="ECO:0000256" key="11">
    <source>
        <dbReference type="ARBA" id="ARBA00023242"/>
    </source>
</evidence>
<dbReference type="AlphaFoldDB" id="A0A1W0XBT4"/>
<dbReference type="Pfam" id="PF08785">
    <property type="entry name" value="Ku_PK_bind"/>
    <property type="match status" value="1"/>
</dbReference>
<dbReference type="InterPro" id="IPR014893">
    <property type="entry name" value="Ku_PK_bind"/>
</dbReference>
<keyword evidence="4" id="KW-0227">DNA damage</keyword>
<keyword evidence="7" id="KW-0067">ATP-binding</keyword>
<name>A0A1W0XBT4_HYPEX</name>
<dbReference type="GO" id="GO:0016787">
    <property type="term" value="F:hydrolase activity"/>
    <property type="evidence" value="ECO:0007669"/>
    <property type="project" value="UniProtKB-KW"/>
</dbReference>
<evidence type="ECO:0000256" key="5">
    <source>
        <dbReference type="ARBA" id="ARBA00022801"/>
    </source>
</evidence>
<keyword evidence="5" id="KW-0378">Hydrolase</keyword>
<evidence type="ECO:0000256" key="6">
    <source>
        <dbReference type="ARBA" id="ARBA00022806"/>
    </source>
</evidence>
<dbReference type="GO" id="GO:0006303">
    <property type="term" value="P:double-strand break repair via nonhomologous end joining"/>
    <property type="evidence" value="ECO:0007669"/>
    <property type="project" value="InterPro"/>
</dbReference>
<comment type="subcellular location">
    <subcellularLocation>
        <location evidence="1">Nucleus</location>
    </subcellularLocation>
</comment>
<evidence type="ECO:0000313" key="13">
    <source>
        <dbReference type="EMBL" id="OQV24956.1"/>
    </source>
</evidence>
<keyword evidence="10" id="KW-0234">DNA repair</keyword>
<dbReference type="GO" id="GO:0000723">
    <property type="term" value="P:telomere maintenance"/>
    <property type="evidence" value="ECO:0007669"/>
    <property type="project" value="InterPro"/>
</dbReference>
<gene>
    <name evidence="13" type="ORF">BV898_01166</name>
</gene>
<dbReference type="InterPro" id="IPR005161">
    <property type="entry name" value="Ku_N"/>
</dbReference>
<keyword evidence="3" id="KW-0547">Nucleotide-binding</keyword>
<dbReference type="GO" id="GO:0005524">
    <property type="term" value="F:ATP binding"/>
    <property type="evidence" value="ECO:0007669"/>
    <property type="project" value="UniProtKB-KW"/>
</dbReference>
<organism evidence="13 14">
    <name type="scientific">Hypsibius exemplaris</name>
    <name type="common">Freshwater tardigrade</name>
    <dbReference type="NCBI Taxonomy" id="2072580"/>
    <lineage>
        <taxon>Eukaryota</taxon>
        <taxon>Metazoa</taxon>
        <taxon>Ecdysozoa</taxon>
        <taxon>Tardigrada</taxon>
        <taxon>Eutardigrada</taxon>
        <taxon>Parachela</taxon>
        <taxon>Hypsibioidea</taxon>
        <taxon>Hypsibiidae</taxon>
        <taxon>Hypsibius</taxon>
    </lineage>
</organism>
<dbReference type="Pfam" id="PF03730">
    <property type="entry name" value="Ku_C"/>
    <property type="match status" value="1"/>
</dbReference>
<proteinExistence type="inferred from homology"/>
<comment type="similarity">
    <text evidence="2">Belongs to the ku80 family.</text>
</comment>
<dbReference type="InterPro" id="IPR036465">
    <property type="entry name" value="vWFA_dom_sf"/>
</dbReference>
<accession>A0A1W0XBT4</accession>
<dbReference type="Pfam" id="PF02735">
    <property type="entry name" value="Ku"/>
    <property type="match status" value="1"/>
</dbReference>
<dbReference type="GO" id="GO:0042162">
    <property type="term" value="F:telomeric DNA binding"/>
    <property type="evidence" value="ECO:0007669"/>
    <property type="project" value="InterPro"/>
</dbReference>
<dbReference type="Proteomes" id="UP000192578">
    <property type="component" value="Unassembled WGS sequence"/>
</dbReference>
<dbReference type="Gene3D" id="1.10.1600.10">
    <property type="match status" value="1"/>
</dbReference>
<dbReference type="Gene3D" id="2.40.290.10">
    <property type="match status" value="1"/>
</dbReference>
<feature type="domain" description="Ku" evidence="12">
    <location>
        <begin position="303"/>
        <end position="446"/>
    </location>
</feature>
<dbReference type="Pfam" id="PF03731">
    <property type="entry name" value="Ku_N"/>
    <property type="match status" value="1"/>
</dbReference>
<dbReference type="GO" id="GO:0003678">
    <property type="term" value="F:DNA helicase activity"/>
    <property type="evidence" value="ECO:0007669"/>
    <property type="project" value="InterPro"/>
</dbReference>
<dbReference type="PANTHER" id="PTHR12604">
    <property type="entry name" value="KU AUTOANTIGEN DNA HELICASE"/>
    <property type="match status" value="1"/>
</dbReference>
<dbReference type="SUPFAM" id="SSF101420">
    <property type="entry name" value="C-terminal domain of Ku80"/>
    <property type="match status" value="1"/>
</dbReference>
<protein>
    <submittedName>
        <fullName evidence="13">X-ray repair cross-complementing protein 5</fullName>
    </submittedName>
</protein>
<keyword evidence="6" id="KW-0347">Helicase</keyword>
<evidence type="ECO:0000259" key="12">
    <source>
        <dbReference type="SMART" id="SM00559"/>
    </source>
</evidence>
<keyword evidence="8" id="KW-0238">DNA-binding</keyword>
<dbReference type="OrthoDB" id="30826at2759"/>
<evidence type="ECO:0000256" key="2">
    <source>
        <dbReference type="ARBA" id="ARBA00007726"/>
    </source>
</evidence>
<evidence type="ECO:0000256" key="4">
    <source>
        <dbReference type="ARBA" id="ARBA00022763"/>
    </source>
</evidence>
<dbReference type="PANTHER" id="PTHR12604:SF4">
    <property type="entry name" value="X-RAY REPAIR CROSS-COMPLEMENTING PROTEIN 5"/>
    <property type="match status" value="1"/>
</dbReference>
<dbReference type="GO" id="GO:0003690">
    <property type="term" value="F:double-stranded DNA binding"/>
    <property type="evidence" value="ECO:0007669"/>
    <property type="project" value="TreeGrafter"/>
</dbReference>
<dbReference type="InterPro" id="IPR036494">
    <property type="entry name" value="Ku_C_sf"/>
</dbReference>
<reference evidence="14" key="1">
    <citation type="submission" date="2017-01" db="EMBL/GenBank/DDBJ databases">
        <title>Comparative genomics of anhydrobiosis in the tardigrade Hypsibius dujardini.</title>
        <authorList>
            <person name="Yoshida Y."/>
            <person name="Koutsovoulos G."/>
            <person name="Laetsch D."/>
            <person name="Stevens L."/>
            <person name="Kumar S."/>
            <person name="Horikawa D."/>
            <person name="Ishino K."/>
            <person name="Komine S."/>
            <person name="Tomita M."/>
            <person name="Blaxter M."/>
            <person name="Arakawa K."/>
        </authorList>
    </citation>
    <scope>NUCLEOTIDE SEQUENCE [LARGE SCALE GENOMIC DNA]</scope>
    <source>
        <strain evidence="14">Z151</strain>
    </source>
</reference>
<dbReference type="InterPro" id="IPR016194">
    <property type="entry name" value="SPOC-like_C_dom_sf"/>
</dbReference>